<accession>A0A9Q1KGS2</accession>
<proteinExistence type="predicted"/>
<protein>
    <submittedName>
        <fullName evidence="1">Uncharacterized protein</fullName>
    </submittedName>
</protein>
<comment type="caution">
    <text evidence="1">The sequence shown here is derived from an EMBL/GenBank/DDBJ whole genome shotgun (WGS) entry which is preliminary data.</text>
</comment>
<sequence>MPLSPFIMAFAPLYDTREMADYVRESFIWRWRRATHPPHPLPEDYRVLRPHFSLPKAERAVADFELLEMVQATFYAMLLNEAIELGVMRGFMADCLKSLLVGLRWTCFEVWMSCTDHELRGAQLRQRIITVEVRGPLDAQEESSGSNDPRQNFRLQEPRGKVVVADYSLRGCNSLDISLLFL</sequence>
<dbReference type="Proteomes" id="UP001153076">
    <property type="component" value="Unassembled WGS sequence"/>
</dbReference>
<dbReference type="EMBL" id="JAKOGI010000131">
    <property type="protein sequence ID" value="KAJ8442957.1"/>
    <property type="molecule type" value="Genomic_DNA"/>
</dbReference>
<evidence type="ECO:0000313" key="1">
    <source>
        <dbReference type="EMBL" id="KAJ8442957.1"/>
    </source>
</evidence>
<gene>
    <name evidence="1" type="ORF">Cgig2_019530</name>
</gene>
<keyword evidence="2" id="KW-1185">Reference proteome</keyword>
<evidence type="ECO:0000313" key="2">
    <source>
        <dbReference type="Proteomes" id="UP001153076"/>
    </source>
</evidence>
<reference evidence="1" key="1">
    <citation type="submission" date="2022-04" db="EMBL/GenBank/DDBJ databases">
        <title>Carnegiea gigantea Genome sequencing and assembly v2.</title>
        <authorList>
            <person name="Copetti D."/>
            <person name="Sanderson M.J."/>
            <person name="Burquez A."/>
            <person name="Wojciechowski M.F."/>
        </authorList>
    </citation>
    <scope>NUCLEOTIDE SEQUENCE</scope>
    <source>
        <strain evidence="1">SGP5-SGP5p</strain>
        <tissue evidence="1">Aerial part</tissue>
    </source>
</reference>
<organism evidence="1 2">
    <name type="scientific">Carnegiea gigantea</name>
    <dbReference type="NCBI Taxonomy" id="171969"/>
    <lineage>
        <taxon>Eukaryota</taxon>
        <taxon>Viridiplantae</taxon>
        <taxon>Streptophyta</taxon>
        <taxon>Embryophyta</taxon>
        <taxon>Tracheophyta</taxon>
        <taxon>Spermatophyta</taxon>
        <taxon>Magnoliopsida</taxon>
        <taxon>eudicotyledons</taxon>
        <taxon>Gunneridae</taxon>
        <taxon>Pentapetalae</taxon>
        <taxon>Caryophyllales</taxon>
        <taxon>Cactineae</taxon>
        <taxon>Cactaceae</taxon>
        <taxon>Cactoideae</taxon>
        <taxon>Echinocereeae</taxon>
        <taxon>Carnegiea</taxon>
    </lineage>
</organism>
<name>A0A9Q1KGS2_9CARY</name>
<dbReference type="AlphaFoldDB" id="A0A9Q1KGS2"/>